<organism evidence="1">
    <name type="scientific">Anguilla anguilla</name>
    <name type="common">European freshwater eel</name>
    <name type="synonym">Muraena anguilla</name>
    <dbReference type="NCBI Taxonomy" id="7936"/>
    <lineage>
        <taxon>Eukaryota</taxon>
        <taxon>Metazoa</taxon>
        <taxon>Chordata</taxon>
        <taxon>Craniata</taxon>
        <taxon>Vertebrata</taxon>
        <taxon>Euteleostomi</taxon>
        <taxon>Actinopterygii</taxon>
        <taxon>Neopterygii</taxon>
        <taxon>Teleostei</taxon>
        <taxon>Anguilliformes</taxon>
        <taxon>Anguillidae</taxon>
        <taxon>Anguilla</taxon>
    </lineage>
</organism>
<evidence type="ECO:0000313" key="1">
    <source>
        <dbReference type="EMBL" id="JAH77699.1"/>
    </source>
</evidence>
<protein>
    <submittedName>
        <fullName evidence="1">Uncharacterized protein</fullName>
    </submittedName>
</protein>
<name>A0A0E9VHT4_ANGAN</name>
<sequence>MLLLRGCVYLYKTECIKNTLASVYFTWFVLGVNMQQCVS</sequence>
<reference evidence="1" key="2">
    <citation type="journal article" date="2015" name="Fish Shellfish Immunol.">
        <title>Early steps in the European eel (Anguilla anguilla)-Vibrio vulnificus interaction in the gills: Role of the RtxA13 toxin.</title>
        <authorList>
            <person name="Callol A."/>
            <person name="Pajuelo D."/>
            <person name="Ebbesson L."/>
            <person name="Teles M."/>
            <person name="MacKenzie S."/>
            <person name="Amaro C."/>
        </authorList>
    </citation>
    <scope>NUCLEOTIDE SEQUENCE</scope>
</reference>
<proteinExistence type="predicted"/>
<dbReference type="AlphaFoldDB" id="A0A0E9VHT4"/>
<reference evidence="1" key="1">
    <citation type="submission" date="2014-11" db="EMBL/GenBank/DDBJ databases">
        <authorList>
            <person name="Amaro Gonzalez C."/>
        </authorList>
    </citation>
    <scope>NUCLEOTIDE SEQUENCE</scope>
</reference>
<dbReference type="EMBL" id="GBXM01030878">
    <property type="protein sequence ID" value="JAH77699.1"/>
    <property type="molecule type" value="Transcribed_RNA"/>
</dbReference>
<accession>A0A0E9VHT4</accession>